<name>A0A382LBV8_9ZZZZ</name>
<comment type="similarity">
    <text evidence="1">Belongs to the universal ribosomal protein uL4 family.</text>
</comment>
<evidence type="ECO:0000313" key="5">
    <source>
        <dbReference type="EMBL" id="SVC32587.1"/>
    </source>
</evidence>
<gene>
    <name evidence="5" type="ORF">METZ01_LOCUS285441</name>
</gene>
<dbReference type="EMBL" id="UINC01085230">
    <property type="protein sequence ID" value="SVC32587.1"/>
    <property type="molecule type" value="Genomic_DNA"/>
</dbReference>
<dbReference type="SUPFAM" id="SSF52166">
    <property type="entry name" value="Ribosomal protein L4"/>
    <property type="match status" value="1"/>
</dbReference>
<dbReference type="NCBIfam" id="TIGR03953">
    <property type="entry name" value="rplD_bact"/>
    <property type="match status" value="1"/>
</dbReference>
<evidence type="ECO:0000256" key="1">
    <source>
        <dbReference type="ARBA" id="ARBA00010528"/>
    </source>
</evidence>
<dbReference type="GO" id="GO:0003735">
    <property type="term" value="F:structural constituent of ribosome"/>
    <property type="evidence" value="ECO:0007669"/>
    <property type="project" value="InterPro"/>
</dbReference>
<feature type="non-terminal residue" evidence="5">
    <location>
        <position position="156"/>
    </location>
</feature>
<dbReference type="Pfam" id="PF00573">
    <property type="entry name" value="Ribosomal_L4"/>
    <property type="match status" value="1"/>
</dbReference>
<evidence type="ECO:0000256" key="3">
    <source>
        <dbReference type="ARBA" id="ARBA00023274"/>
    </source>
</evidence>
<keyword evidence="3" id="KW-0687">Ribonucleoprotein</keyword>
<keyword evidence="2" id="KW-0689">Ribosomal protein</keyword>
<evidence type="ECO:0008006" key="6">
    <source>
        <dbReference type="Google" id="ProtNLM"/>
    </source>
</evidence>
<dbReference type="InterPro" id="IPR002136">
    <property type="entry name" value="Ribosomal_uL4"/>
</dbReference>
<proteinExistence type="inferred from homology"/>
<organism evidence="5">
    <name type="scientific">marine metagenome</name>
    <dbReference type="NCBI Taxonomy" id="408172"/>
    <lineage>
        <taxon>unclassified sequences</taxon>
        <taxon>metagenomes</taxon>
        <taxon>ecological metagenomes</taxon>
    </lineage>
</organism>
<dbReference type="InterPro" id="IPR023574">
    <property type="entry name" value="Ribosomal_uL4_dom_sf"/>
</dbReference>
<dbReference type="GO" id="GO:1990904">
    <property type="term" value="C:ribonucleoprotein complex"/>
    <property type="evidence" value="ECO:0007669"/>
    <property type="project" value="UniProtKB-KW"/>
</dbReference>
<evidence type="ECO:0000256" key="2">
    <source>
        <dbReference type="ARBA" id="ARBA00022980"/>
    </source>
</evidence>
<evidence type="ECO:0000256" key="4">
    <source>
        <dbReference type="SAM" id="MobiDB-lite"/>
    </source>
</evidence>
<reference evidence="5" key="1">
    <citation type="submission" date="2018-05" db="EMBL/GenBank/DDBJ databases">
        <authorList>
            <person name="Lanie J.A."/>
            <person name="Ng W.-L."/>
            <person name="Kazmierczak K.M."/>
            <person name="Andrzejewski T.M."/>
            <person name="Davidsen T.M."/>
            <person name="Wayne K.J."/>
            <person name="Tettelin H."/>
            <person name="Glass J.I."/>
            <person name="Rusch D."/>
            <person name="Podicherti R."/>
            <person name="Tsui H.-C.T."/>
            <person name="Winkler M.E."/>
        </authorList>
    </citation>
    <scope>NUCLEOTIDE SEQUENCE</scope>
</reference>
<feature type="compositionally biased region" description="Polar residues" evidence="4">
    <location>
        <begin position="69"/>
        <end position="78"/>
    </location>
</feature>
<dbReference type="Gene3D" id="3.40.1370.10">
    <property type="match status" value="1"/>
</dbReference>
<sequence>MANLSMINQKNKASGEMEVKDCILETPYNPKAVKQAVLSYLASRRSGTHSAKTRSEVSFSSKKLYRQKGTGNARSGSAKSPLRRHGGVVFGPSPRDHSMRMNKKFRKLALFSALSEKFRRNEIMVLDQLELSDHKTRNLKKILDALDATKVLIVSD</sequence>
<dbReference type="PANTHER" id="PTHR10746:SF6">
    <property type="entry name" value="LARGE RIBOSOMAL SUBUNIT PROTEIN UL4M"/>
    <property type="match status" value="1"/>
</dbReference>
<accession>A0A382LBV8</accession>
<dbReference type="GO" id="GO:0006412">
    <property type="term" value="P:translation"/>
    <property type="evidence" value="ECO:0007669"/>
    <property type="project" value="InterPro"/>
</dbReference>
<dbReference type="PANTHER" id="PTHR10746">
    <property type="entry name" value="50S RIBOSOMAL PROTEIN L4"/>
    <property type="match status" value="1"/>
</dbReference>
<dbReference type="AlphaFoldDB" id="A0A382LBV8"/>
<feature type="region of interest" description="Disordered" evidence="4">
    <location>
        <begin position="49"/>
        <end position="95"/>
    </location>
</feature>
<dbReference type="GO" id="GO:0005840">
    <property type="term" value="C:ribosome"/>
    <property type="evidence" value="ECO:0007669"/>
    <property type="project" value="UniProtKB-KW"/>
</dbReference>
<protein>
    <recommendedName>
        <fullName evidence="6">50S ribosomal protein L4</fullName>
    </recommendedName>
</protein>
<dbReference type="InterPro" id="IPR013005">
    <property type="entry name" value="Ribosomal_uL4-like"/>
</dbReference>